<gene>
    <name evidence="1" type="ORF">FLO80_03725</name>
</gene>
<proteinExistence type="predicted"/>
<dbReference type="Pfam" id="PF06299">
    <property type="entry name" value="DUF1045"/>
    <property type="match status" value="1"/>
</dbReference>
<sequence>MPVFRRYAVYFTPEPGPLADFGASWLGWDAVTGTPRAHPDLTGLPLPVSELTAQPRKYGLHATLKPPFRLAGPNDPDTLKADLAQLASTLAPASADGLEVSRIGRFLALTPRGDPAGIAHIAGETVRRLDHHRAPPTTEELARRQKARLSAQQREYLETWGYPYVFDAFRFHITLTGPLPDDMLDPVKGILETAFAPHLPAPFHLREICLFGEDETGRFHLVSRHDLTG</sequence>
<keyword evidence="2" id="KW-1185">Reference proteome</keyword>
<comment type="caution">
    <text evidence="1">The sequence shown here is derived from an EMBL/GenBank/DDBJ whole genome shotgun (WGS) entry which is preliminary data.</text>
</comment>
<dbReference type="PIRSF" id="PIRSF033328">
    <property type="entry name" value="Phest_Mll4975"/>
    <property type="match status" value="1"/>
</dbReference>
<evidence type="ECO:0000313" key="2">
    <source>
        <dbReference type="Proteomes" id="UP000325291"/>
    </source>
</evidence>
<name>A0A5A9ZSG1_9RHOB</name>
<organism evidence="1 2">
    <name type="scientific">Aquicoccus porphyridii</name>
    <dbReference type="NCBI Taxonomy" id="1852029"/>
    <lineage>
        <taxon>Bacteria</taxon>
        <taxon>Pseudomonadati</taxon>
        <taxon>Pseudomonadota</taxon>
        <taxon>Alphaproteobacteria</taxon>
        <taxon>Rhodobacterales</taxon>
        <taxon>Paracoccaceae</taxon>
        <taxon>Aquicoccus</taxon>
    </lineage>
</organism>
<accession>A0A5A9ZSG1</accession>
<dbReference type="RefSeq" id="WP_111363765.1">
    <property type="nucleotide sequence ID" value="NZ_VINQ01000002.1"/>
</dbReference>
<dbReference type="Proteomes" id="UP000325291">
    <property type="component" value="Unassembled WGS sequence"/>
</dbReference>
<reference evidence="1 2" key="1">
    <citation type="submission" date="2019-07" db="EMBL/GenBank/DDBJ databases">
        <title>Aquicoccus porphyridii gen. nov., sp. nov., isolated from a small marine red alga, Porphyridium marinum.</title>
        <authorList>
            <person name="Liu L."/>
        </authorList>
    </citation>
    <scope>NUCLEOTIDE SEQUENCE [LARGE SCALE GENOMIC DNA]</scope>
    <source>
        <strain evidence="1 2">L1 8-17</strain>
    </source>
</reference>
<dbReference type="NCBIfam" id="TIGR03223">
    <property type="entry name" value="Phn_opern_protn"/>
    <property type="match status" value="1"/>
</dbReference>
<evidence type="ECO:0000313" key="1">
    <source>
        <dbReference type="EMBL" id="KAA0920238.1"/>
    </source>
</evidence>
<dbReference type="Gene3D" id="3.90.1140.10">
    <property type="entry name" value="Cyclic phosphodiesterase"/>
    <property type="match status" value="1"/>
</dbReference>
<dbReference type="InterPro" id="IPR009389">
    <property type="entry name" value="DUF1045"/>
</dbReference>
<protein>
    <submittedName>
        <fullName evidence="1">DUF1045 domain-containing protein</fullName>
    </submittedName>
</protein>
<dbReference type="AlphaFoldDB" id="A0A5A9ZSG1"/>
<dbReference type="EMBL" id="VINQ01000002">
    <property type="protein sequence ID" value="KAA0920238.1"/>
    <property type="molecule type" value="Genomic_DNA"/>
</dbReference>